<dbReference type="KEGG" id="hdi:HDIA_0995"/>
<keyword evidence="8" id="KW-1185">Reference proteome</keyword>
<evidence type="ECO:0000256" key="5">
    <source>
        <dbReference type="ARBA" id="ARBA00023136"/>
    </source>
</evidence>
<organism evidence="7 8">
    <name type="scientific">Hartmannibacter diazotrophicus</name>
    <dbReference type="NCBI Taxonomy" id="1482074"/>
    <lineage>
        <taxon>Bacteria</taxon>
        <taxon>Pseudomonadati</taxon>
        <taxon>Pseudomonadota</taxon>
        <taxon>Alphaproteobacteria</taxon>
        <taxon>Hyphomicrobiales</taxon>
        <taxon>Pleomorphomonadaceae</taxon>
        <taxon>Hartmannibacter</taxon>
    </lineage>
</organism>
<evidence type="ECO:0000256" key="2">
    <source>
        <dbReference type="ARBA" id="ARBA00008564"/>
    </source>
</evidence>
<comment type="subcellular location">
    <subcellularLocation>
        <location evidence="1">Membrane</location>
        <topology evidence="1">Multi-pass membrane protein</topology>
    </subcellularLocation>
</comment>
<dbReference type="EMBL" id="LT960614">
    <property type="protein sequence ID" value="SON54536.1"/>
    <property type="molecule type" value="Genomic_DNA"/>
</dbReference>
<keyword evidence="5 6" id="KW-0472">Membrane</keyword>
<dbReference type="RefSeq" id="WP_099554941.1">
    <property type="nucleotide sequence ID" value="NZ_LT960614.1"/>
</dbReference>
<dbReference type="GO" id="GO:0005886">
    <property type="term" value="C:plasma membrane"/>
    <property type="evidence" value="ECO:0007669"/>
    <property type="project" value="TreeGrafter"/>
</dbReference>
<gene>
    <name evidence="7" type="primary">bioN</name>
    <name evidence="7" type="ORF">HDIA_0995</name>
</gene>
<protein>
    <submittedName>
        <fullName evidence="7">Energy-coupling factor transporter transmembrane protein BioN</fullName>
    </submittedName>
</protein>
<dbReference type="PANTHER" id="PTHR33514:SF13">
    <property type="entry name" value="PROTEIN ABCI12, CHLOROPLASTIC"/>
    <property type="match status" value="1"/>
</dbReference>
<dbReference type="AlphaFoldDB" id="A0A2C9D2P3"/>
<dbReference type="Pfam" id="PF02361">
    <property type="entry name" value="CbiQ"/>
    <property type="match status" value="1"/>
</dbReference>
<dbReference type="InterPro" id="IPR003339">
    <property type="entry name" value="ABC/ECF_trnsptr_transmembrane"/>
</dbReference>
<dbReference type="OrthoDB" id="5868344at2"/>
<evidence type="ECO:0000313" key="8">
    <source>
        <dbReference type="Proteomes" id="UP000223606"/>
    </source>
</evidence>
<feature type="transmembrane region" description="Helical" evidence="6">
    <location>
        <begin position="65"/>
        <end position="84"/>
    </location>
</feature>
<feature type="transmembrane region" description="Helical" evidence="6">
    <location>
        <begin position="40"/>
        <end position="58"/>
    </location>
</feature>
<reference evidence="8" key="1">
    <citation type="submission" date="2017-09" db="EMBL/GenBank/DDBJ databases">
        <title>Genome sequence of Nannocystis excedens DSM 71.</title>
        <authorList>
            <person name="Blom J."/>
        </authorList>
    </citation>
    <scope>NUCLEOTIDE SEQUENCE [LARGE SCALE GENOMIC DNA]</scope>
    <source>
        <strain evidence="8">type strain: E19</strain>
    </source>
</reference>
<keyword evidence="3 6" id="KW-0812">Transmembrane</keyword>
<dbReference type="CDD" id="cd16914">
    <property type="entry name" value="EcfT"/>
    <property type="match status" value="1"/>
</dbReference>
<dbReference type="PANTHER" id="PTHR33514">
    <property type="entry name" value="PROTEIN ABCI12, CHLOROPLASTIC"/>
    <property type="match status" value="1"/>
</dbReference>
<feature type="transmembrane region" description="Helical" evidence="6">
    <location>
        <begin position="96"/>
        <end position="120"/>
    </location>
</feature>
<sequence>MNLSLYSPGDSVMHRLGAGTKLAGLAGMGAALIWIDDLRVLAALALVCPLILLSCRLPRERVTRAIVWPLVIGLLVLLASLVISELRFGLISALRLIILMTLAAAVTMTTPTGAILALIGKGLSPFGRRGRLVSAYLGLAIGLVLRLIPEIAAEFDAIREAQAARGVKARPLPLVIPLVIRTLRNADDIAAALDARGFPPADLRRPDAVRDGYDARGG</sequence>
<proteinExistence type="inferred from homology"/>
<evidence type="ECO:0000256" key="6">
    <source>
        <dbReference type="SAM" id="Phobius"/>
    </source>
</evidence>
<feature type="transmembrane region" description="Helical" evidence="6">
    <location>
        <begin position="132"/>
        <end position="149"/>
    </location>
</feature>
<name>A0A2C9D2P3_9HYPH</name>
<evidence type="ECO:0000256" key="1">
    <source>
        <dbReference type="ARBA" id="ARBA00004141"/>
    </source>
</evidence>
<evidence type="ECO:0000256" key="4">
    <source>
        <dbReference type="ARBA" id="ARBA00022989"/>
    </source>
</evidence>
<comment type="similarity">
    <text evidence="2">Belongs to the CbiQ family.</text>
</comment>
<evidence type="ECO:0000313" key="7">
    <source>
        <dbReference type="EMBL" id="SON54536.1"/>
    </source>
</evidence>
<keyword evidence="4 6" id="KW-1133">Transmembrane helix</keyword>
<dbReference type="Proteomes" id="UP000223606">
    <property type="component" value="Chromosome 1"/>
</dbReference>
<evidence type="ECO:0000256" key="3">
    <source>
        <dbReference type="ARBA" id="ARBA00022692"/>
    </source>
</evidence>
<accession>A0A2C9D2P3</accession>